<keyword evidence="2" id="KW-1185">Reference proteome</keyword>
<dbReference type="SUPFAM" id="SSF75005">
    <property type="entry name" value="Arabinanase/levansucrase/invertase"/>
    <property type="match status" value="1"/>
</dbReference>
<name>A0A6C2UEW0_9BACT</name>
<protein>
    <submittedName>
        <fullName evidence="1">Uncharacterized protein</fullName>
    </submittedName>
</protein>
<gene>
    <name evidence="1" type="ORF">SCARR_00738</name>
</gene>
<sequence>MVLMMLAVPLLATESMDNALFKGTNPLGDAMGKPVFANRVFQHGYHCWDPSLIKKGDTYHLFYSRWNMVEGKVNDVTHWMTTSEIVHATSKNILGPYTNVENPALTAEVNHDWSLHNPKITPEYNPDGSIKRYILYFINVRKGAIAGTSWLYSDDLAPGSWYGHHEELVKEAKFNNPALLFYPDGSAYGLSKGKDPAYPGTQRHLLAYRAKDFSAYPGEPEKRWGAPLPNGRGTINQLPGDVDHEDACLWEMNGQYHTIMTDMSGRATGGKKKAVMHWFTDVKSGTDYRLYSDVPLGYVGDSVTFEEGNTERYYRMERPYVYVNSETGEVEAFLLACIPREGSQSVPTEGAGIIIWPVDDWSPEAE</sequence>
<proteinExistence type="predicted"/>
<dbReference type="AlphaFoldDB" id="A0A6C2UEW0"/>
<dbReference type="Proteomes" id="UP000346198">
    <property type="component" value="Unassembled WGS sequence"/>
</dbReference>
<reference evidence="1 2" key="1">
    <citation type="submission" date="2019-04" db="EMBL/GenBank/DDBJ databases">
        <authorList>
            <person name="Van Vliet M D."/>
        </authorList>
    </citation>
    <scope>NUCLEOTIDE SEQUENCE [LARGE SCALE GENOMIC DNA]</scope>
    <source>
        <strain evidence="1 2">F21</strain>
    </source>
</reference>
<dbReference type="EMBL" id="CAAHFH010000001">
    <property type="protein sequence ID" value="VGO18685.1"/>
    <property type="molecule type" value="Genomic_DNA"/>
</dbReference>
<dbReference type="Gene3D" id="2.115.10.20">
    <property type="entry name" value="Glycosyl hydrolase domain, family 43"/>
    <property type="match status" value="1"/>
</dbReference>
<accession>A0A6C2UEW0</accession>
<evidence type="ECO:0000313" key="2">
    <source>
        <dbReference type="Proteomes" id="UP000346198"/>
    </source>
</evidence>
<dbReference type="InterPro" id="IPR023296">
    <property type="entry name" value="Glyco_hydro_beta-prop_sf"/>
</dbReference>
<organism evidence="1 2">
    <name type="scientific">Pontiella sulfatireligans</name>
    <dbReference type="NCBI Taxonomy" id="2750658"/>
    <lineage>
        <taxon>Bacteria</taxon>
        <taxon>Pseudomonadati</taxon>
        <taxon>Kiritimatiellota</taxon>
        <taxon>Kiritimatiellia</taxon>
        <taxon>Kiritimatiellales</taxon>
        <taxon>Pontiellaceae</taxon>
        <taxon>Pontiella</taxon>
    </lineage>
</organism>
<evidence type="ECO:0000313" key="1">
    <source>
        <dbReference type="EMBL" id="VGO18685.1"/>
    </source>
</evidence>